<evidence type="ECO:0000313" key="3">
    <source>
        <dbReference type="Proteomes" id="UP000238801"/>
    </source>
</evidence>
<sequence length="209" mass="23418">MIWLDPYIDPRVQQAVVAGLFLALGWVVNGWATRRREDRARADRVRDVQRALFAEIGNNVANLGSESQLRTETGGLIERMEEDPDFTPFIPRERGDMVFHAALEDLSVLPRVTIDPVVAYYAQISAIAALAEDMREADFRALGPTRRRAIYRDYVEMKVQALRYGQLATHLITVFAREGKEAAEIEAVRLRSGVPVPRVSSPAADPSGR</sequence>
<keyword evidence="1" id="KW-1133">Transmembrane helix</keyword>
<keyword evidence="1" id="KW-0472">Membrane</keyword>
<organism evidence="2 3">
    <name type="scientific">Hasllibacter halocynthiae</name>
    <dbReference type="NCBI Taxonomy" id="595589"/>
    <lineage>
        <taxon>Bacteria</taxon>
        <taxon>Pseudomonadati</taxon>
        <taxon>Pseudomonadota</taxon>
        <taxon>Alphaproteobacteria</taxon>
        <taxon>Rhodobacterales</taxon>
        <taxon>Roseobacteraceae</taxon>
        <taxon>Hasllibacter</taxon>
    </lineage>
</organism>
<protein>
    <submittedName>
        <fullName evidence="2">Uncharacterized protein</fullName>
    </submittedName>
</protein>
<proteinExistence type="predicted"/>
<dbReference type="Proteomes" id="UP000238801">
    <property type="component" value="Unassembled WGS sequence"/>
</dbReference>
<comment type="caution">
    <text evidence="2">The sequence shown here is derived from an EMBL/GenBank/DDBJ whole genome shotgun (WGS) entry which is preliminary data.</text>
</comment>
<dbReference type="AlphaFoldDB" id="A0A2T0X6L7"/>
<dbReference type="OrthoDB" id="7836441at2"/>
<name>A0A2T0X6L7_9RHOB</name>
<evidence type="ECO:0000313" key="2">
    <source>
        <dbReference type="EMBL" id="PRY94579.1"/>
    </source>
</evidence>
<dbReference type="EMBL" id="PVTT01000001">
    <property type="protein sequence ID" value="PRY94579.1"/>
    <property type="molecule type" value="Genomic_DNA"/>
</dbReference>
<keyword evidence="1" id="KW-0812">Transmembrane</keyword>
<feature type="transmembrane region" description="Helical" evidence="1">
    <location>
        <begin position="12"/>
        <end position="32"/>
    </location>
</feature>
<keyword evidence="3" id="KW-1185">Reference proteome</keyword>
<evidence type="ECO:0000256" key="1">
    <source>
        <dbReference type="SAM" id="Phobius"/>
    </source>
</evidence>
<dbReference type="RefSeq" id="WP_106159068.1">
    <property type="nucleotide sequence ID" value="NZ_PVTT01000001.1"/>
</dbReference>
<reference evidence="2 3" key="1">
    <citation type="submission" date="2018-03" db="EMBL/GenBank/DDBJ databases">
        <title>Genomic Encyclopedia of Archaeal and Bacterial Type Strains, Phase II (KMG-II): from individual species to whole genera.</title>
        <authorList>
            <person name="Goeker M."/>
        </authorList>
    </citation>
    <scope>NUCLEOTIDE SEQUENCE [LARGE SCALE GENOMIC DNA]</scope>
    <source>
        <strain evidence="2 3">DSM 29318</strain>
    </source>
</reference>
<gene>
    <name evidence="2" type="ORF">BCF33_0171</name>
</gene>
<accession>A0A2T0X6L7</accession>